<accession>A0A1I2VF21</accession>
<dbReference type="GO" id="GO:0032259">
    <property type="term" value="P:methylation"/>
    <property type="evidence" value="ECO:0007669"/>
    <property type="project" value="UniProtKB-KW"/>
</dbReference>
<evidence type="ECO:0000313" key="5">
    <source>
        <dbReference type="Proteomes" id="UP000198724"/>
    </source>
</evidence>
<evidence type="ECO:0000313" key="4">
    <source>
        <dbReference type="EMBL" id="SFG86026.1"/>
    </source>
</evidence>
<dbReference type="OrthoDB" id="9799672at2"/>
<organism evidence="4 5">
    <name type="scientific">Pontibacter chinhatensis</name>
    <dbReference type="NCBI Taxonomy" id="1436961"/>
    <lineage>
        <taxon>Bacteria</taxon>
        <taxon>Pseudomonadati</taxon>
        <taxon>Bacteroidota</taxon>
        <taxon>Cytophagia</taxon>
        <taxon>Cytophagales</taxon>
        <taxon>Hymenobacteraceae</taxon>
        <taxon>Pontibacter</taxon>
    </lineage>
</organism>
<dbReference type="Proteomes" id="UP000198724">
    <property type="component" value="Unassembled WGS sequence"/>
</dbReference>
<dbReference type="GO" id="GO:0008757">
    <property type="term" value="F:S-adenosylmethionine-dependent methyltransferase activity"/>
    <property type="evidence" value="ECO:0007669"/>
    <property type="project" value="TreeGrafter"/>
</dbReference>
<dbReference type="AlphaFoldDB" id="A0A1I2VF21"/>
<dbReference type="SUPFAM" id="SSF53335">
    <property type="entry name" value="S-adenosyl-L-methionine-dependent methyltransferases"/>
    <property type="match status" value="1"/>
</dbReference>
<dbReference type="PANTHER" id="PTHR10509">
    <property type="entry name" value="O-METHYLTRANSFERASE-RELATED"/>
    <property type="match status" value="1"/>
</dbReference>
<sequence length="214" mass="24717">MEFIDEELLHYAEDHTSPESELLHKINRQTHLSVMKPRMLSGHLQGRLLSMFSKMIQPRQILEIGTYTGYSALCMAEGLQPGGTLHTIDINEELEERVRGYFQESGYDESIKLYIGNALEIVPTLDTEFDLVFIDADKINYGRYYDMVIDKVRPGGYIIADNVLWSGKVLEKFRKKLDEDTQAVMDFNQQVQQDERVENILLPVRDGLMVARKK</sequence>
<evidence type="ECO:0000256" key="1">
    <source>
        <dbReference type="ARBA" id="ARBA00022603"/>
    </source>
</evidence>
<reference evidence="5" key="1">
    <citation type="submission" date="2016-10" db="EMBL/GenBank/DDBJ databases">
        <authorList>
            <person name="Varghese N."/>
            <person name="Submissions S."/>
        </authorList>
    </citation>
    <scope>NUCLEOTIDE SEQUENCE [LARGE SCALE GENOMIC DNA]</scope>
    <source>
        <strain evidence="5">LP51</strain>
    </source>
</reference>
<dbReference type="RefSeq" id="WP_092101793.1">
    <property type="nucleotide sequence ID" value="NZ_FOOT01000004.1"/>
</dbReference>
<keyword evidence="1 4" id="KW-0489">Methyltransferase</keyword>
<dbReference type="InterPro" id="IPR050362">
    <property type="entry name" value="Cation-dep_OMT"/>
</dbReference>
<protein>
    <submittedName>
        <fullName evidence="4">Predicted O-methyltransferase YrrM</fullName>
    </submittedName>
</protein>
<dbReference type="CDD" id="cd02440">
    <property type="entry name" value="AdoMet_MTases"/>
    <property type="match status" value="1"/>
</dbReference>
<dbReference type="Gene3D" id="3.40.50.150">
    <property type="entry name" value="Vaccinia Virus protein VP39"/>
    <property type="match status" value="1"/>
</dbReference>
<keyword evidence="5" id="KW-1185">Reference proteome</keyword>
<dbReference type="GO" id="GO:0008171">
    <property type="term" value="F:O-methyltransferase activity"/>
    <property type="evidence" value="ECO:0007669"/>
    <property type="project" value="InterPro"/>
</dbReference>
<dbReference type="EMBL" id="FOOT01000004">
    <property type="protein sequence ID" value="SFG86026.1"/>
    <property type="molecule type" value="Genomic_DNA"/>
</dbReference>
<dbReference type="InterPro" id="IPR029063">
    <property type="entry name" value="SAM-dependent_MTases_sf"/>
</dbReference>
<dbReference type="Pfam" id="PF01596">
    <property type="entry name" value="Methyltransf_3"/>
    <property type="match status" value="1"/>
</dbReference>
<dbReference type="PROSITE" id="PS51682">
    <property type="entry name" value="SAM_OMT_I"/>
    <property type="match status" value="1"/>
</dbReference>
<keyword evidence="3" id="KW-0949">S-adenosyl-L-methionine</keyword>
<keyword evidence="2 4" id="KW-0808">Transferase</keyword>
<evidence type="ECO:0000256" key="3">
    <source>
        <dbReference type="ARBA" id="ARBA00022691"/>
    </source>
</evidence>
<name>A0A1I2VF21_9BACT</name>
<dbReference type="PANTHER" id="PTHR10509:SF14">
    <property type="entry name" value="CAFFEOYL-COA O-METHYLTRANSFERASE 3-RELATED"/>
    <property type="match status" value="1"/>
</dbReference>
<proteinExistence type="predicted"/>
<gene>
    <name evidence="4" type="ORF">SAMN05421739_104102</name>
</gene>
<dbReference type="InterPro" id="IPR002935">
    <property type="entry name" value="SAM_O-MeTrfase"/>
</dbReference>
<dbReference type="STRING" id="1436961.SAMN05421739_104102"/>
<evidence type="ECO:0000256" key="2">
    <source>
        <dbReference type="ARBA" id="ARBA00022679"/>
    </source>
</evidence>